<keyword evidence="4" id="KW-1185">Reference proteome</keyword>
<gene>
    <name evidence="3" type="ORF">CALVIDRAFT_349896</name>
</gene>
<feature type="transmembrane region" description="Helical" evidence="2">
    <location>
        <begin position="12"/>
        <end position="30"/>
    </location>
</feature>
<evidence type="ECO:0000313" key="4">
    <source>
        <dbReference type="Proteomes" id="UP000076738"/>
    </source>
</evidence>
<name>A0A167QAC1_CALVF</name>
<sequence>MRVINRVQRSIELLKAAGTVFAGVAYPVAYRLASYRPDGTSRRCVPGVQLSVELLDAAGAVFAGVAYRLASYRRDGTSRRGVPGLQLVVGLHGARAPRIYLDRALYHVLGGLSAPASVDLRLVVLEGARALRSWLVRAFSHVLGGPSTPAGVDLRLVVFEGARVLRSWLVRAFSHVLGGPSTPAGVDLRLVVFEGARVLRTWLAPPPPVTPVTPLLPRPRPSPPWCLPAGVDLRLVVLEGARALGTWLAPSPPLPLLSPLSPVPRRPPRPPPPRPWCVLASVDLDLVVHGAAVLLGGILDVCSSVLGDVSMRLGHRMLHLHMCDGQGRVAGVFGQCSHSTTRVRGGACLELEDEVIECARRNRGSRGRVGGGRGRRRLARSSSSSLLVAVLLVTVLAVLVTALGANLELEVVVQGALAAGATNASAADASTTDLLRFFAFAHTLALEAFSPFEALQLTAADRTRPDVGCDAGGEGGQNDNRGKLHLELSK</sequence>
<reference evidence="3 4" key="1">
    <citation type="journal article" date="2016" name="Mol. Biol. Evol.">
        <title>Comparative Genomics of Early-Diverging Mushroom-Forming Fungi Provides Insights into the Origins of Lignocellulose Decay Capabilities.</title>
        <authorList>
            <person name="Nagy L.G."/>
            <person name="Riley R."/>
            <person name="Tritt A."/>
            <person name="Adam C."/>
            <person name="Daum C."/>
            <person name="Floudas D."/>
            <person name="Sun H."/>
            <person name="Yadav J.S."/>
            <person name="Pangilinan J."/>
            <person name="Larsson K.H."/>
            <person name="Matsuura K."/>
            <person name="Barry K."/>
            <person name="Labutti K."/>
            <person name="Kuo R."/>
            <person name="Ohm R.A."/>
            <person name="Bhattacharya S.S."/>
            <person name="Shirouzu T."/>
            <person name="Yoshinaga Y."/>
            <person name="Martin F.M."/>
            <person name="Grigoriev I.V."/>
            <person name="Hibbett D.S."/>
        </authorList>
    </citation>
    <scope>NUCLEOTIDE SEQUENCE [LARGE SCALE GENOMIC DNA]</scope>
    <source>
        <strain evidence="3 4">TUFC12733</strain>
    </source>
</reference>
<feature type="transmembrane region" description="Helical" evidence="2">
    <location>
        <begin position="385"/>
        <end position="405"/>
    </location>
</feature>
<keyword evidence="2" id="KW-0472">Membrane</keyword>
<dbReference type="Proteomes" id="UP000076738">
    <property type="component" value="Unassembled WGS sequence"/>
</dbReference>
<accession>A0A167QAC1</accession>
<dbReference type="AlphaFoldDB" id="A0A167QAC1"/>
<feature type="region of interest" description="Disordered" evidence="1">
    <location>
        <begin position="466"/>
        <end position="490"/>
    </location>
</feature>
<organism evidence="3 4">
    <name type="scientific">Calocera viscosa (strain TUFC12733)</name>
    <dbReference type="NCBI Taxonomy" id="1330018"/>
    <lineage>
        <taxon>Eukaryota</taxon>
        <taxon>Fungi</taxon>
        <taxon>Dikarya</taxon>
        <taxon>Basidiomycota</taxon>
        <taxon>Agaricomycotina</taxon>
        <taxon>Dacrymycetes</taxon>
        <taxon>Dacrymycetales</taxon>
        <taxon>Dacrymycetaceae</taxon>
        <taxon>Calocera</taxon>
    </lineage>
</organism>
<evidence type="ECO:0000256" key="1">
    <source>
        <dbReference type="SAM" id="MobiDB-lite"/>
    </source>
</evidence>
<dbReference type="EMBL" id="KV417271">
    <property type="protein sequence ID" value="KZO99575.1"/>
    <property type="molecule type" value="Genomic_DNA"/>
</dbReference>
<proteinExistence type="predicted"/>
<keyword evidence="2" id="KW-1133">Transmembrane helix</keyword>
<evidence type="ECO:0000313" key="3">
    <source>
        <dbReference type="EMBL" id="KZO99575.1"/>
    </source>
</evidence>
<keyword evidence="2" id="KW-0812">Transmembrane</keyword>
<feature type="transmembrane region" description="Helical" evidence="2">
    <location>
        <begin position="50"/>
        <end position="70"/>
    </location>
</feature>
<evidence type="ECO:0000256" key="2">
    <source>
        <dbReference type="SAM" id="Phobius"/>
    </source>
</evidence>
<protein>
    <submittedName>
        <fullName evidence="3">Uncharacterized protein</fullName>
    </submittedName>
</protein>
<feature type="compositionally biased region" description="Basic and acidic residues" evidence="1">
    <location>
        <begin position="480"/>
        <end position="490"/>
    </location>
</feature>